<evidence type="ECO:0000313" key="3">
    <source>
        <dbReference type="Ensembl" id="ENSMMMP00000027890.1"/>
    </source>
</evidence>
<dbReference type="GO" id="GO:0005813">
    <property type="term" value="C:centrosome"/>
    <property type="evidence" value="ECO:0007669"/>
    <property type="project" value="Ensembl"/>
</dbReference>
<evidence type="ECO:0000313" key="4">
    <source>
        <dbReference type="Proteomes" id="UP000694407"/>
    </source>
</evidence>
<dbReference type="GeneTree" id="ENSGT00390000000705"/>
<organism evidence="3 4">
    <name type="scientific">Marmota marmota marmota</name>
    <name type="common">Alpine marmot</name>
    <dbReference type="NCBI Taxonomy" id="9994"/>
    <lineage>
        <taxon>Eukaryota</taxon>
        <taxon>Metazoa</taxon>
        <taxon>Chordata</taxon>
        <taxon>Craniata</taxon>
        <taxon>Vertebrata</taxon>
        <taxon>Euteleostomi</taxon>
        <taxon>Mammalia</taxon>
        <taxon>Eutheria</taxon>
        <taxon>Euarchontoglires</taxon>
        <taxon>Glires</taxon>
        <taxon>Rodentia</taxon>
        <taxon>Sciuromorpha</taxon>
        <taxon>Sciuridae</taxon>
        <taxon>Xerinae</taxon>
        <taxon>Marmotini</taxon>
        <taxon>Marmota</taxon>
    </lineage>
</organism>
<dbReference type="GO" id="GO:0043240">
    <property type="term" value="C:Fanconi anaemia nuclear complex"/>
    <property type="evidence" value="ECO:0007669"/>
    <property type="project" value="Ensembl"/>
</dbReference>
<dbReference type="Ensembl" id="ENSMMMT00000031537.1">
    <property type="protein sequence ID" value="ENSMMMP00000027890.1"/>
    <property type="gene ID" value="ENSMMMG00000024330.1"/>
</dbReference>
<feature type="region of interest" description="Disordered" evidence="1">
    <location>
        <begin position="161"/>
        <end position="240"/>
    </location>
</feature>
<dbReference type="InterPro" id="IPR021025">
    <property type="entry name" value="Fanconi_anaemia_gr_E_prot_C"/>
</dbReference>
<keyword evidence="4" id="KW-1185">Reference proteome</keyword>
<evidence type="ECO:0000256" key="1">
    <source>
        <dbReference type="SAM" id="MobiDB-lite"/>
    </source>
</evidence>
<proteinExistence type="predicted"/>
<feature type="domain" description="Fanconi Anaemia group E protein C-terminal" evidence="2">
    <location>
        <begin position="284"/>
        <end position="423"/>
    </location>
</feature>
<dbReference type="GO" id="GO:0000785">
    <property type="term" value="C:chromatin"/>
    <property type="evidence" value="ECO:0007669"/>
    <property type="project" value="Ensembl"/>
</dbReference>
<dbReference type="GO" id="GO:0036297">
    <property type="term" value="P:interstrand cross-link repair"/>
    <property type="evidence" value="ECO:0007669"/>
    <property type="project" value="InterPro"/>
</dbReference>
<dbReference type="Pfam" id="PF11510">
    <property type="entry name" value="FA_FANCE"/>
    <property type="match status" value="1"/>
</dbReference>
<protein>
    <submittedName>
        <fullName evidence="3">FA complementation group E</fullName>
    </submittedName>
</protein>
<accession>A0A8C6AC51</accession>
<dbReference type="Gene3D" id="1.25.40.480">
    <property type="match status" value="1"/>
</dbReference>
<feature type="compositionally biased region" description="Basic and acidic residues" evidence="1">
    <location>
        <begin position="196"/>
        <end position="222"/>
    </location>
</feature>
<reference evidence="3" key="1">
    <citation type="submission" date="2025-08" db="UniProtKB">
        <authorList>
            <consortium name="Ensembl"/>
        </authorList>
    </citation>
    <scope>IDENTIFICATION</scope>
</reference>
<sequence length="455" mass="50289">GSAPWASLEAPARLLLQALQAGPEGARRGRWVRGGEPFDWGRFLEALCQEEPVLWGPDARLELKPLLLRLPTLCRRNLMSLLMAVRPSLPESRLLSLLRIAQQDSVSAPDAWLQSLGTLLQRDLGIGVSLEGASPLSEGCQRRLQGLCRQLGQEGRRMKLLQAADPEGKEEEEEDRNSQHRGKRRKEPEEEPASPEGERAPKRSRDWEGEENHKDESLEHQSLESLGDGGTTSPTKNQLDVGAETSEAGLSLEEAKGLATSMKLPKAVQDQVPRLQQLLKTFREMELLCVQLQLPQLSAAGLLQLCTWLLALSPDLSLSSATVLTRSLFLERILSLTSSASRLLRTALTSFCAKYTYPVCSALLVPLLQAPGIGPAQTELLCGLMKDESLEPDTQGLMLGQILELSWREETFLVLQSLLERQITEAQKLDLAMVLESNTTFLRKSLQASLKHLGH</sequence>
<dbReference type="GO" id="GO:0010467">
    <property type="term" value="P:gene expression"/>
    <property type="evidence" value="ECO:0007669"/>
    <property type="project" value="Ensembl"/>
</dbReference>
<name>A0A8C6AC51_MARMA</name>
<dbReference type="GO" id="GO:0001541">
    <property type="term" value="P:ovarian follicle development"/>
    <property type="evidence" value="ECO:0007669"/>
    <property type="project" value="Ensembl"/>
</dbReference>
<evidence type="ECO:0000259" key="2">
    <source>
        <dbReference type="Pfam" id="PF11510"/>
    </source>
</evidence>
<reference evidence="3" key="2">
    <citation type="submission" date="2025-09" db="UniProtKB">
        <authorList>
            <consortium name="Ensembl"/>
        </authorList>
    </citation>
    <scope>IDENTIFICATION</scope>
</reference>
<dbReference type="GO" id="GO:0005654">
    <property type="term" value="C:nucleoplasm"/>
    <property type="evidence" value="ECO:0007669"/>
    <property type="project" value="Ensembl"/>
</dbReference>
<dbReference type="InterPro" id="IPR039685">
    <property type="entry name" value="FANCE"/>
</dbReference>
<dbReference type="PANTHER" id="PTHR32094">
    <property type="entry name" value="FANCONI ANEMIA GROUP E PROTEIN"/>
    <property type="match status" value="1"/>
</dbReference>
<dbReference type="GO" id="GO:0048872">
    <property type="term" value="P:homeostasis of number of cells"/>
    <property type="evidence" value="ECO:0007669"/>
    <property type="project" value="Ensembl"/>
</dbReference>
<dbReference type="PANTHER" id="PTHR32094:SF5">
    <property type="entry name" value="FANCONI ANEMIA GROUP E PROTEIN"/>
    <property type="match status" value="1"/>
</dbReference>
<gene>
    <name evidence="3" type="primary">FANCE</name>
</gene>
<dbReference type="Proteomes" id="UP000694407">
    <property type="component" value="Unplaced"/>
</dbReference>
<dbReference type="AlphaFoldDB" id="A0A8C6AC51"/>